<evidence type="ECO:0000256" key="1">
    <source>
        <dbReference type="PROSITE-ProRule" id="PRU00339"/>
    </source>
</evidence>
<feature type="repeat" description="TPR" evidence="1">
    <location>
        <begin position="311"/>
        <end position="344"/>
    </location>
</feature>
<dbReference type="InterPro" id="IPR052724">
    <property type="entry name" value="GT117_domain-containing"/>
</dbReference>
<organism evidence="4 5">
    <name type="scientific">Eiseniibacteriota bacterium</name>
    <dbReference type="NCBI Taxonomy" id="2212470"/>
    <lineage>
        <taxon>Bacteria</taxon>
        <taxon>Candidatus Eiseniibacteriota</taxon>
    </lineage>
</organism>
<dbReference type="PANTHER" id="PTHR16214">
    <property type="entry name" value="TRANSMEMBRANE PROTEIN 260"/>
    <property type="match status" value="1"/>
</dbReference>
<proteinExistence type="predicted"/>
<evidence type="ECO:0000313" key="4">
    <source>
        <dbReference type="EMBL" id="TMQ72715.1"/>
    </source>
</evidence>
<dbReference type="Gene3D" id="1.25.40.10">
    <property type="entry name" value="Tetratricopeptide repeat domain"/>
    <property type="match status" value="1"/>
</dbReference>
<feature type="compositionally biased region" description="Pro residues" evidence="2">
    <location>
        <begin position="434"/>
        <end position="444"/>
    </location>
</feature>
<protein>
    <submittedName>
        <fullName evidence="4">Tetratricopeptide repeat protein</fullName>
    </submittedName>
</protein>
<comment type="caution">
    <text evidence="4">The sequence shown here is derived from an EMBL/GenBank/DDBJ whole genome shotgun (WGS) entry which is preliminary data.</text>
</comment>
<feature type="transmembrane region" description="Helical" evidence="3">
    <location>
        <begin position="23"/>
        <end position="41"/>
    </location>
</feature>
<dbReference type="PROSITE" id="PS50005">
    <property type="entry name" value="TPR"/>
    <property type="match status" value="3"/>
</dbReference>
<dbReference type="PANTHER" id="PTHR16214:SF3">
    <property type="entry name" value="TRANSMEMBRANE PROTEIN 260"/>
    <property type="match status" value="1"/>
</dbReference>
<dbReference type="SMART" id="SM00028">
    <property type="entry name" value="TPR"/>
    <property type="match status" value="4"/>
</dbReference>
<feature type="repeat" description="TPR" evidence="1">
    <location>
        <begin position="277"/>
        <end position="310"/>
    </location>
</feature>
<dbReference type="SUPFAM" id="SSF48452">
    <property type="entry name" value="TPR-like"/>
    <property type="match status" value="1"/>
</dbReference>
<feature type="repeat" description="TPR" evidence="1">
    <location>
        <begin position="345"/>
        <end position="378"/>
    </location>
</feature>
<sequence>MIVFLNFTDHEVRDRDYFFTTGYHAYALWIGMGAAWLITWVRESFGSGRARELATAACSALVLAQPFMLMNNMWFAHDRHGNYVARDYAYNMLAPLAPNAFMFTNGDNDTFPLWYIQQVEGVRKDVRVVNLSLLNTDWYIRQLRDEDPKVPIHLDDATVDKLGIGLLRDPDSGEYIYTSHYMVDHIMQQDRADHGWKKPPYFAVTVPEHMGLDKNFTLEGLAYRVNPDTTGPRFDEAATRHALYDVFKYRGLFTADGSWDPKVYKDENASTLSRNYAAAFMELAYAYRRRGQFPQAIAEMERVERMFPGSPDVLLPLGSFYVESGDTAAAIRVFTSLAKVAPGDPDVRYYYAVSLIFQNKLEAALQEFEQSIRLDPDHAQAYIGAYSVAWQMGQKDRAVQILEQWTRRHPDDPQARELLDGRRREMGLPSQTVPLPPPSVPNLP</sequence>
<evidence type="ECO:0000256" key="2">
    <source>
        <dbReference type="SAM" id="MobiDB-lite"/>
    </source>
</evidence>
<reference evidence="4 5" key="1">
    <citation type="journal article" date="2019" name="Nat. Microbiol.">
        <title>Mediterranean grassland soil C-N compound turnover is dependent on rainfall and depth, and is mediated by genomically divergent microorganisms.</title>
        <authorList>
            <person name="Diamond S."/>
            <person name="Andeer P.F."/>
            <person name="Li Z."/>
            <person name="Crits-Christoph A."/>
            <person name="Burstein D."/>
            <person name="Anantharaman K."/>
            <person name="Lane K.R."/>
            <person name="Thomas B.C."/>
            <person name="Pan C."/>
            <person name="Northen T.R."/>
            <person name="Banfield J.F."/>
        </authorList>
    </citation>
    <scope>NUCLEOTIDE SEQUENCE [LARGE SCALE GENOMIC DNA]</scope>
    <source>
        <strain evidence="4">WS_11</strain>
    </source>
</reference>
<name>A0A538U9Y9_UNCEI</name>
<evidence type="ECO:0000313" key="5">
    <source>
        <dbReference type="Proteomes" id="UP000319771"/>
    </source>
</evidence>
<dbReference type="Pfam" id="PF14559">
    <property type="entry name" value="TPR_19"/>
    <property type="match status" value="2"/>
</dbReference>
<keyword evidence="1" id="KW-0802">TPR repeat</keyword>
<dbReference type="AlphaFoldDB" id="A0A538U9Y9"/>
<feature type="region of interest" description="Disordered" evidence="2">
    <location>
        <begin position="420"/>
        <end position="444"/>
    </location>
</feature>
<keyword evidence="3" id="KW-0812">Transmembrane</keyword>
<evidence type="ECO:0000256" key="3">
    <source>
        <dbReference type="SAM" id="Phobius"/>
    </source>
</evidence>
<dbReference type="InterPro" id="IPR011990">
    <property type="entry name" value="TPR-like_helical_dom_sf"/>
</dbReference>
<dbReference type="Proteomes" id="UP000319771">
    <property type="component" value="Unassembled WGS sequence"/>
</dbReference>
<keyword evidence="3" id="KW-1133">Transmembrane helix</keyword>
<accession>A0A538U9Y9</accession>
<keyword evidence="3" id="KW-0472">Membrane</keyword>
<dbReference type="EMBL" id="VBPB01000096">
    <property type="protein sequence ID" value="TMQ72715.1"/>
    <property type="molecule type" value="Genomic_DNA"/>
</dbReference>
<dbReference type="InterPro" id="IPR019734">
    <property type="entry name" value="TPR_rpt"/>
</dbReference>
<gene>
    <name evidence="4" type="ORF">E6K81_06685</name>
</gene>